<evidence type="ECO:0000313" key="5">
    <source>
        <dbReference type="EMBL" id="RNI25370.1"/>
    </source>
</evidence>
<dbReference type="RefSeq" id="WP_123269561.1">
    <property type="nucleotide sequence ID" value="NZ_RJJQ01000001.1"/>
</dbReference>
<keyword evidence="6" id="KW-1185">Reference proteome</keyword>
<dbReference type="CDD" id="cd13530">
    <property type="entry name" value="PBP2_peptides_like"/>
    <property type="match status" value="1"/>
</dbReference>
<organism evidence="5 6">
    <name type="scientific">Flexivirga caeni</name>
    <dbReference type="NCBI Taxonomy" id="2294115"/>
    <lineage>
        <taxon>Bacteria</taxon>
        <taxon>Bacillati</taxon>
        <taxon>Actinomycetota</taxon>
        <taxon>Actinomycetes</taxon>
        <taxon>Micrococcales</taxon>
        <taxon>Dermacoccaceae</taxon>
        <taxon>Flexivirga</taxon>
    </lineage>
</organism>
<accession>A0A3M9MIH0</accession>
<dbReference type="PROSITE" id="PS51257">
    <property type="entry name" value="PROKAR_LIPOPROTEIN"/>
    <property type="match status" value="1"/>
</dbReference>
<dbReference type="OrthoDB" id="8454826at2"/>
<dbReference type="AlphaFoldDB" id="A0A3M9MIH0"/>
<name>A0A3M9MIH0_9MICO</name>
<feature type="chain" id="PRO_5038940193" evidence="2">
    <location>
        <begin position="17"/>
        <end position="300"/>
    </location>
</feature>
<dbReference type="Proteomes" id="UP000271678">
    <property type="component" value="Unassembled WGS sequence"/>
</dbReference>
<evidence type="ECO:0000259" key="3">
    <source>
        <dbReference type="SMART" id="SM00062"/>
    </source>
</evidence>
<dbReference type="Pfam" id="PF00497">
    <property type="entry name" value="SBP_bac_3"/>
    <property type="match status" value="1"/>
</dbReference>
<evidence type="ECO:0000313" key="6">
    <source>
        <dbReference type="Proteomes" id="UP000271678"/>
    </source>
</evidence>
<sequence>MALKRTLTIASAVALAASLGACSSSSGGSKNGGSESGAPAKATTAKYGNCKITSKPDSIKIKPVVPDTLTVETTLPAQGWWNGTTADSIKDGYEYCMAAELANMAGLKKLSIKNVSFDQLVAGHTNNFDIALAEISITPERAKVVEFSKPYFDSNIGVLTKKGAGVTADNITSKRCAAYSGTTSVDFLKTKLKCKSQKIYPDSQTLYQAVLSGQTDVALLDTAIVLAEAKQTGNKLEVPGQYKTGEKYGAIYPKGSANAAELDKGITTLQADGVLKYLSKTYLGPAFGGDPSSVPVWSLK</sequence>
<reference evidence="5 6" key="1">
    <citation type="submission" date="2018-11" db="EMBL/GenBank/DDBJ databases">
        <title>Draft genome of Simplicispira Flexivirga sp. BO-16.</title>
        <authorList>
            <person name="Im W.T."/>
        </authorList>
    </citation>
    <scope>NUCLEOTIDE SEQUENCE [LARGE SCALE GENOMIC DNA]</scope>
    <source>
        <strain evidence="5 6">BO-16</strain>
    </source>
</reference>
<evidence type="ECO:0000256" key="1">
    <source>
        <dbReference type="ARBA" id="ARBA00022729"/>
    </source>
</evidence>
<feature type="signal peptide" evidence="2">
    <location>
        <begin position="1"/>
        <end position="16"/>
    </location>
</feature>
<feature type="domain" description="Solute-binding protein family 3/N-terminal" evidence="3">
    <location>
        <begin position="83"/>
        <end position="286"/>
    </location>
</feature>
<dbReference type="GO" id="GO:0016020">
    <property type="term" value="C:membrane"/>
    <property type="evidence" value="ECO:0007669"/>
    <property type="project" value="InterPro"/>
</dbReference>
<dbReference type="Gene3D" id="3.40.190.10">
    <property type="entry name" value="Periplasmic binding protein-like II"/>
    <property type="match status" value="2"/>
</dbReference>
<dbReference type="InterPro" id="IPR001320">
    <property type="entry name" value="Iontro_rcpt_C"/>
</dbReference>
<dbReference type="PANTHER" id="PTHR35936">
    <property type="entry name" value="MEMBRANE-BOUND LYTIC MUREIN TRANSGLYCOSYLASE F"/>
    <property type="match status" value="1"/>
</dbReference>
<dbReference type="SMART" id="SM00079">
    <property type="entry name" value="PBPe"/>
    <property type="match status" value="1"/>
</dbReference>
<dbReference type="InterPro" id="IPR001638">
    <property type="entry name" value="Solute-binding_3/MltF_N"/>
</dbReference>
<keyword evidence="1 2" id="KW-0732">Signal</keyword>
<proteinExistence type="predicted"/>
<dbReference type="EMBL" id="RJJQ01000001">
    <property type="protein sequence ID" value="RNI25370.1"/>
    <property type="molecule type" value="Genomic_DNA"/>
</dbReference>
<evidence type="ECO:0000259" key="4">
    <source>
        <dbReference type="SMART" id="SM00079"/>
    </source>
</evidence>
<dbReference type="SUPFAM" id="SSF53850">
    <property type="entry name" value="Periplasmic binding protein-like II"/>
    <property type="match status" value="1"/>
</dbReference>
<dbReference type="SMART" id="SM00062">
    <property type="entry name" value="PBPb"/>
    <property type="match status" value="1"/>
</dbReference>
<evidence type="ECO:0000256" key="2">
    <source>
        <dbReference type="SAM" id="SignalP"/>
    </source>
</evidence>
<gene>
    <name evidence="5" type="ORF">EFY87_01705</name>
</gene>
<protein>
    <submittedName>
        <fullName evidence="5">Amino acid ABC transporter substrate-binding protein</fullName>
    </submittedName>
</protein>
<comment type="caution">
    <text evidence="5">The sequence shown here is derived from an EMBL/GenBank/DDBJ whole genome shotgun (WGS) entry which is preliminary data.</text>
</comment>
<feature type="domain" description="Ionotropic glutamate receptor C-terminal" evidence="4">
    <location>
        <begin position="88"/>
        <end position="285"/>
    </location>
</feature>
<dbReference type="GO" id="GO:0015276">
    <property type="term" value="F:ligand-gated monoatomic ion channel activity"/>
    <property type="evidence" value="ECO:0007669"/>
    <property type="project" value="InterPro"/>
</dbReference>